<evidence type="ECO:0000313" key="1">
    <source>
        <dbReference type="EMBL" id="RHG19923.1"/>
    </source>
</evidence>
<reference evidence="1 2" key="1">
    <citation type="submission" date="2018-08" db="EMBL/GenBank/DDBJ databases">
        <title>A genome reference for cultivated species of the human gut microbiota.</title>
        <authorList>
            <person name="Zou Y."/>
            <person name="Xue W."/>
            <person name="Luo G."/>
        </authorList>
    </citation>
    <scope>NUCLEOTIDE SEQUENCE [LARGE SCALE GENOMIC DNA]</scope>
    <source>
        <strain evidence="1 2">AM22-9LB</strain>
    </source>
</reference>
<gene>
    <name evidence="1" type="ORF">DW272_01575</name>
</gene>
<name>A0A414SK08_9FIRM</name>
<dbReference type="AlphaFoldDB" id="A0A414SK08"/>
<sequence>MNEIKYSEFFGRYYDDTNTIRIVNTKQFGLYIKHRVMPVDIKWEKETLAFYFNKDDTKHVYDLWCDHKLV</sequence>
<organism evidence="1 2">
    <name type="scientific">Blautia obeum</name>
    <dbReference type="NCBI Taxonomy" id="40520"/>
    <lineage>
        <taxon>Bacteria</taxon>
        <taxon>Bacillati</taxon>
        <taxon>Bacillota</taxon>
        <taxon>Clostridia</taxon>
        <taxon>Lachnospirales</taxon>
        <taxon>Lachnospiraceae</taxon>
        <taxon>Blautia</taxon>
    </lineage>
</organism>
<proteinExistence type="predicted"/>
<dbReference type="EMBL" id="QRHZ01000001">
    <property type="protein sequence ID" value="RHG19923.1"/>
    <property type="molecule type" value="Genomic_DNA"/>
</dbReference>
<dbReference type="Proteomes" id="UP000284220">
    <property type="component" value="Unassembled WGS sequence"/>
</dbReference>
<accession>A0A414SK08</accession>
<evidence type="ECO:0000313" key="2">
    <source>
        <dbReference type="Proteomes" id="UP000284220"/>
    </source>
</evidence>
<comment type="caution">
    <text evidence="1">The sequence shown here is derived from an EMBL/GenBank/DDBJ whole genome shotgun (WGS) entry which is preliminary data.</text>
</comment>
<protein>
    <submittedName>
        <fullName evidence="1">Uncharacterized protein</fullName>
    </submittedName>
</protein>